<protein>
    <submittedName>
        <fullName evidence="6">Uncharacterized protein</fullName>
    </submittedName>
</protein>
<dbReference type="EMBL" id="JAFNEN010000015">
    <property type="protein sequence ID" value="KAG8200446.1"/>
    <property type="molecule type" value="Genomic_DNA"/>
</dbReference>
<sequence>MTPMKSTVFFIALILIQENGIYVYCQQNKGVLDSVIETVTNPENVVFGLKVAGTAAVGIVAAPAVIGAAGFGAAGVGAGTVAAAVQSTWFGSAITGVTGAAFSALQSAGAAGLSLGAKSVIVATSGAVVKVYDSVVGNSKEKGNDCSKR</sequence>
<evidence type="ECO:0000256" key="1">
    <source>
        <dbReference type="ARBA" id="ARBA00004141"/>
    </source>
</evidence>
<evidence type="ECO:0000256" key="5">
    <source>
        <dbReference type="ARBA" id="ARBA00023136"/>
    </source>
</evidence>
<dbReference type="Pfam" id="PF06140">
    <property type="entry name" value="Ifi-6-16"/>
    <property type="match status" value="1"/>
</dbReference>
<dbReference type="Gene3D" id="6.10.110.10">
    <property type="match status" value="1"/>
</dbReference>
<evidence type="ECO:0000256" key="4">
    <source>
        <dbReference type="ARBA" id="ARBA00022989"/>
    </source>
</evidence>
<gene>
    <name evidence="6" type="ORF">JTE90_000528</name>
</gene>
<comment type="caution">
    <text evidence="6">The sequence shown here is derived from an EMBL/GenBank/DDBJ whole genome shotgun (WGS) entry which is preliminary data.</text>
</comment>
<keyword evidence="3" id="KW-0812">Transmembrane</keyword>
<keyword evidence="7" id="KW-1185">Reference proteome</keyword>
<dbReference type="InterPro" id="IPR009311">
    <property type="entry name" value="IFI6/IFI27-like"/>
</dbReference>
<evidence type="ECO:0000313" key="6">
    <source>
        <dbReference type="EMBL" id="KAG8200446.1"/>
    </source>
</evidence>
<dbReference type="Proteomes" id="UP000827092">
    <property type="component" value="Unassembled WGS sequence"/>
</dbReference>
<accession>A0AAV6VXG0</accession>
<comment type="subcellular location">
    <subcellularLocation>
        <location evidence="1">Membrane</location>
        <topology evidence="1">Multi-pass membrane protein</topology>
    </subcellularLocation>
</comment>
<evidence type="ECO:0000313" key="7">
    <source>
        <dbReference type="Proteomes" id="UP000827092"/>
    </source>
</evidence>
<dbReference type="AlphaFoldDB" id="A0AAV6VXG0"/>
<keyword evidence="5" id="KW-0472">Membrane</keyword>
<evidence type="ECO:0000256" key="2">
    <source>
        <dbReference type="ARBA" id="ARBA00007262"/>
    </source>
</evidence>
<proteinExistence type="inferred from homology"/>
<reference evidence="6 7" key="1">
    <citation type="journal article" date="2022" name="Nat. Ecol. Evol.">
        <title>A masculinizing supergene underlies an exaggerated male reproductive morph in a spider.</title>
        <authorList>
            <person name="Hendrickx F."/>
            <person name="De Corte Z."/>
            <person name="Sonet G."/>
            <person name="Van Belleghem S.M."/>
            <person name="Kostlbacher S."/>
            <person name="Vangestel C."/>
        </authorList>
    </citation>
    <scope>NUCLEOTIDE SEQUENCE [LARGE SCALE GENOMIC DNA]</scope>
    <source>
        <strain evidence="6">W744_W776</strain>
    </source>
</reference>
<keyword evidence="4" id="KW-1133">Transmembrane helix</keyword>
<dbReference type="GO" id="GO:0016020">
    <property type="term" value="C:membrane"/>
    <property type="evidence" value="ECO:0007669"/>
    <property type="project" value="UniProtKB-SubCell"/>
</dbReference>
<name>A0AAV6VXG0_9ARAC</name>
<comment type="similarity">
    <text evidence="2">Belongs to the IFI6/IFI27 family.</text>
</comment>
<organism evidence="6 7">
    <name type="scientific">Oedothorax gibbosus</name>
    <dbReference type="NCBI Taxonomy" id="931172"/>
    <lineage>
        <taxon>Eukaryota</taxon>
        <taxon>Metazoa</taxon>
        <taxon>Ecdysozoa</taxon>
        <taxon>Arthropoda</taxon>
        <taxon>Chelicerata</taxon>
        <taxon>Arachnida</taxon>
        <taxon>Araneae</taxon>
        <taxon>Araneomorphae</taxon>
        <taxon>Entelegynae</taxon>
        <taxon>Araneoidea</taxon>
        <taxon>Linyphiidae</taxon>
        <taxon>Erigoninae</taxon>
        <taxon>Oedothorax</taxon>
    </lineage>
</organism>
<evidence type="ECO:0000256" key="3">
    <source>
        <dbReference type="ARBA" id="ARBA00022692"/>
    </source>
</evidence>
<dbReference type="InterPro" id="IPR038213">
    <property type="entry name" value="IFI6/IFI27-like_sf"/>
</dbReference>